<evidence type="ECO:0000313" key="1">
    <source>
        <dbReference type="EMBL" id="MDK4512948.1"/>
    </source>
</evidence>
<dbReference type="Proteomes" id="UP001173223">
    <property type="component" value="Unassembled WGS sequence"/>
</dbReference>
<name>A0AAW6WF52_9FUSO</name>
<evidence type="ECO:0008006" key="3">
    <source>
        <dbReference type="Google" id="ProtNLM"/>
    </source>
</evidence>
<keyword evidence="2" id="KW-1185">Reference proteome</keyword>
<dbReference type="EMBL" id="JAMGTK010000031">
    <property type="protein sequence ID" value="MDK4512948.1"/>
    <property type="molecule type" value="Genomic_DNA"/>
</dbReference>
<protein>
    <recommendedName>
        <fullName evidence="3">Phage protein</fullName>
    </recommendedName>
</protein>
<dbReference type="AlphaFoldDB" id="A0AAW6WF52"/>
<dbReference type="RefSeq" id="WP_062624566.1">
    <property type="nucleotide sequence ID" value="NZ_JAMGTK010000031.1"/>
</dbReference>
<organism evidence="1 2">
    <name type="scientific">Fusobacterium necrophorum</name>
    <dbReference type="NCBI Taxonomy" id="859"/>
    <lineage>
        <taxon>Bacteria</taxon>
        <taxon>Fusobacteriati</taxon>
        <taxon>Fusobacteriota</taxon>
        <taxon>Fusobacteriia</taxon>
        <taxon>Fusobacteriales</taxon>
        <taxon>Fusobacteriaceae</taxon>
        <taxon>Fusobacterium</taxon>
    </lineage>
</organism>
<accession>A0AAW6WF52</accession>
<evidence type="ECO:0000313" key="2">
    <source>
        <dbReference type="Proteomes" id="UP001173223"/>
    </source>
</evidence>
<reference evidence="1" key="2">
    <citation type="submission" date="2022-04" db="EMBL/GenBank/DDBJ databases">
        <authorList>
            <person name="Livingstone P.G."/>
        </authorList>
    </citation>
    <scope>NUCLEOTIDE SEQUENCE</scope>
    <source>
        <strain evidence="1">BRON_8</strain>
    </source>
</reference>
<reference evidence="1" key="1">
    <citation type="journal article" date="2022" name="Gene">
        <title>A genome-led study on the pathogenesis of Fusobacterium necrophorum infections.</title>
        <authorList>
            <person name="Thapa G."/>
            <person name="Jayal A."/>
            <person name="Sikazwe E."/>
            <person name="Perry T."/>
            <person name="Mohammed Al Balushi A."/>
            <person name="Livingstone P."/>
        </authorList>
    </citation>
    <scope>NUCLEOTIDE SEQUENCE</scope>
    <source>
        <strain evidence="1">BRON_8</strain>
    </source>
</reference>
<gene>
    <name evidence="1" type="ORF">MWG07_11875</name>
</gene>
<sequence length="133" mass="15439">MIIKSKTNENTYIEVKDRITAGVRDRFLFMQTPKLQYNANGEAYMEMKYLNEYESNPNLYLLSKVVEKIVQDGEDITPKNDKVSSLIEVLDTKFYDHGLLKETTETVLKTLGFLEEELKIEEEEKKESDSSVS</sequence>
<comment type="caution">
    <text evidence="1">The sequence shown here is derived from an EMBL/GenBank/DDBJ whole genome shotgun (WGS) entry which is preliminary data.</text>
</comment>
<proteinExistence type="predicted"/>